<gene>
    <name evidence="2" type="ORF">QO014_002578</name>
</gene>
<evidence type="ECO:0000313" key="2">
    <source>
        <dbReference type="EMBL" id="MDQ0438186.1"/>
    </source>
</evidence>
<evidence type="ECO:0000313" key="3">
    <source>
        <dbReference type="Proteomes" id="UP001241603"/>
    </source>
</evidence>
<protein>
    <submittedName>
        <fullName evidence="2">Uncharacterized protein</fullName>
    </submittedName>
</protein>
<evidence type="ECO:0000256" key="1">
    <source>
        <dbReference type="SAM" id="MobiDB-lite"/>
    </source>
</evidence>
<feature type="compositionally biased region" description="Basic and acidic residues" evidence="1">
    <location>
        <begin position="29"/>
        <end position="40"/>
    </location>
</feature>
<reference evidence="2 3" key="1">
    <citation type="submission" date="2023-07" db="EMBL/GenBank/DDBJ databases">
        <title>Genomic Encyclopedia of Type Strains, Phase IV (KMG-IV): sequencing the most valuable type-strain genomes for metagenomic binning, comparative biology and taxonomic classification.</title>
        <authorList>
            <person name="Goeker M."/>
        </authorList>
    </citation>
    <scope>NUCLEOTIDE SEQUENCE [LARGE SCALE GENOMIC DNA]</scope>
    <source>
        <strain evidence="2 3">B6-8</strain>
    </source>
</reference>
<comment type="caution">
    <text evidence="2">The sequence shown here is derived from an EMBL/GenBank/DDBJ whole genome shotgun (WGS) entry which is preliminary data.</text>
</comment>
<accession>A0ABU0H7A5</accession>
<feature type="region of interest" description="Disordered" evidence="1">
    <location>
        <begin position="1"/>
        <end position="40"/>
    </location>
</feature>
<organism evidence="2 3">
    <name type="scientific">Kaistia dalseonensis</name>
    <dbReference type="NCBI Taxonomy" id="410840"/>
    <lineage>
        <taxon>Bacteria</taxon>
        <taxon>Pseudomonadati</taxon>
        <taxon>Pseudomonadota</taxon>
        <taxon>Alphaproteobacteria</taxon>
        <taxon>Hyphomicrobiales</taxon>
        <taxon>Kaistiaceae</taxon>
        <taxon>Kaistia</taxon>
    </lineage>
</organism>
<dbReference type="Proteomes" id="UP001241603">
    <property type="component" value="Unassembled WGS sequence"/>
</dbReference>
<proteinExistence type="predicted"/>
<name>A0ABU0H7A5_9HYPH</name>
<sequence>MRSKRFGSAGTAHLWDRHVGKTDPNPVGHDVDHDVGHPAA</sequence>
<keyword evidence="3" id="KW-1185">Reference proteome</keyword>
<dbReference type="EMBL" id="JAUSVO010000003">
    <property type="protein sequence ID" value="MDQ0438186.1"/>
    <property type="molecule type" value="Genomic_DNA"/>
</dbReference>